<dbReference type="EMBL" id="DF237165">
    <property type="protein sequence ID" value="GAQ84992.1"/>
    <property type="molecule type" value="Genomic_DNA"/>
</dbReference>
<organism evidence="2 3">
    <name type="scientific">Klebsormidium nitens</name>
    <name type="common">Green alga</name>
    <name type="synonym">Ulothrix nitens</name>
    <dbReference type="NCBI Taxonomy" id="105231"/>
    <lineage>
        <taxon>Eukaryota</taxon>
        <taxon>Viridiplantae</taxon>
        <taxon>Streptophyta</taxon>
        <taxon>Klebsormidiophyceae</taxon>
        <taxon>Klebsormidiales</taxon>
        <taxon>Klebsormidiaceae</taxon>
        <taxon>Klebsormidium</taxon>
    </lineage>
</organism>
<feature type="region of interest" description="Disordered" evidence="1">
    <location>
        <begin position="208"/>
        <end position="286"/>
    </location>
</feature>
<protein>
    <submittedName>
        <fullName evidence="2">Uncharacterized protein</fullName>
    </submittedName>
</protein>
<name>A0A1Y1I4V6_KLENI</name>
<dbReference type="AlphaFoldDB" id="A0A1Y1I4V6"/>
<evidence type="ECO:0000313" key="2">
    <source>
        <dbReference type="EMBL" id="GAQ84992.1"/>
    </source>
</evidence>
<proteinExistence type="predicted"/>
<reference evidence="2 3" key="1">
    <citation type="journal article" date="2014" name="Nat. Commun.">
        <title>Klebsormidium flaccidum genome reveals primary factors for plant terrestrial adaptation.</title>
        <authorList>
            <person name="Hori K."/>
            <person name="Maruyama F."/>
            <person name="Fujisawa T."/>
            <person name="Togashi T."/>
            <person name="Yamamoto N."/>
            <person name="Seo M."/>
            <person name="Sato S."/>
            <person name="Yamada T."/>
            <person name="Mori H."/>
            <person name="Tajima N."/>
            <person name="Moriyama T."/>
            <person name="Ikeuchi M."/>
            <person name="Watanabe M."/>
            <person name="Wada H."/>
            <person name="Kobayashi K."/>
            <person name="Saito M."/>
            <person name="Masuda T."/>
            <person name="Sasaki-Sekimoto Y."/>
            <person name="Mashiguchi K."/>
            <person name="Awai K."/>
            <person name="Shimojima M."/>
            <person name="Masuda S."/>
            <person name="Iwai M."/>
            <person name="Nobusawa T."/>
            <person name="Narise T."/>
            <person name="Kondo S."/>
            <person name="Saito H."/>
            <person name="Sato R."/>
            <person name="Murakawa M."/>
            <person name="Ihara Y."/>
            <person name="Oshima-Yamada Y."/>
            <person name="Ohtaka K."/>
            <person name="Satoh M."/>
            <person name="Sonobe K."/>
            <person name="Ishii M."/>
            <person name="Ohtani R."/>
            <person name="Kanamori-Sato M."/>
            <person name="Honoki R."/>
            <person name="Miyazaki D."/>
            <person name="Mochizuki H."/>
            <person name="Umetsu J."/>
            <person name="Higashi K."/>
            <person name="Shibata D."/>
            <person name="Kamiya Y."/>
            <person name="Sato N."/>
            <person name="Nakamura Y."/>
            <person name="Tabata S."/>
            <person name="Ida S."/>
            <person name="Kurokawa K."/>
            <person name="Ohta H."/>
        </authorList>
    </citation>
    <scope>NUCLEOTIDE SEQUENCE [LARGE SCALE GENOMIC DNA]</scope>
    <source>
        <strain evidence="2 3">NIES-2285</strain>
    </source>
</reference>
<feature type="region of interest" description="Disordered" evidence="1">
    <location>
        <begin position="37"/>
        <end position="80"/>
    </location>
</feature>
<feature type="region of interest" description="Disordered" evidence="1">
    <location>
        <begin position="147"/>
        <end position="186"/>
    </location>
</feature>
<keyword evidence="3" id="KW-1185">Reference proteome</keyword>
<dbReference type="Proteomes" id="UP000054558">
    <property type="component" value="Unassembled WGS sequence"/>
</dbReference>
<feature type="compositionally biased region" description="Low complexity" evidence="1">
    <location>
        <begin position="58"/>
        <end position="76"/>
    </location>
</feature>
<evidence type="ECO:0000256" key="1">
    <source>
        <dbReference type="SAM" id="MobiDB-lite"/>
    </source>
</evidence>
<accession>A0A1Y1I4V6</accession>
<evidence type="ECO:0000313" key="3">
    <source>
        <dbReference type="Proteomes" id="UP000054558"/>
    </source>
</evidence>
<feature type="compositionally biased region" description="Basic and acidic residues" evidence="1">
    <location>
        <begin position="44"/>
        <end position="57"/>
    </location>
</feature>
<sequence>MDTTFAFWPVDYNRTFPQYTCQWHPCGELSPQPPVVHTCGSQGKGEEAWEDSDRRSGSSDAGEPSSSDSSATSSGAFEWPPYSHPRWEASRLHAAPPHGAARRSCPFPDLQGDPPCPCEEITAKRLHSDGWQGAKMRHSWDALWAPSDPSVSSGGAQQGLADRLASKREVQQAREPAEPPALAPGWQRDLGCLAQWAREAASLAGRTAMAPEPPLSPSCSAQSPRPPHQAATLSGRHKRFSSGALAHSPVSDVVSPVPSYRSPRARRHVARLSEPGQPHPSAPGIATRGVSCSEKCALCNDLLDLNRALYRTDCGVLCHLQCVRVERNQSPLMCRFCGRADQWLLSSPHRPEPVGVH</sequence>
<feature type="compositionally biased region" description="Basic and acidic residues" evidence="1">
    <location>
        <begin position="164"/>
        <end position="177"/>
    </location>
</feature>
<feature type="compositionally biased region" description="Low complexity" evidence="1">
    <location>
        <begin position="248"/>
        <end position="262"/>
    </location>
</feature>
<gene>
    <name evidence="2" type="ORF">KFL_002160020</name>
</gene>